<protein>
    <submittedName>
        <fullName evidence="1">Uncharacterized protein</fullName>
    </submittedName>
</protein>
<gene>
    <name evidence="1" type="ORF">T02_4190</name>
</gene>
<comment type="caution">
    <text evidence="1">The sequence shown here is derived from an EMBL/GenBank/DDBJ whole genome shotgun (WGS) entry which is preliminary data.</text>
</comment>
<name>A0A0V1KZN8_9BILA</name>
<evidence type="ECO:0000313" key="2">
    <source>
        <dbReference type="Proteomes" id="UP000054721"/>
    </source>
</evidence>
<keyword evidence="2" id="KW-1185">Reference proteome</keyword>
<dbReference type="EMBL" id="JYDW01000197">
    <property type="protein sequence ID" value="KRZ52286.1"/>
    <property type="molecule type" value="Genomic_DNA"/>
</dbReference>
<accession>A0A0V1KZN8</accession>
<reference evidence="1 2" key="1">
    <citation type="submission" date="2015-05" db="EMBL/GenBank/DDBJ databases">
        <title>Evolution of Trichinella species and genotypes.</title>
        <authorList>
            <person name="Korhonen P.K."/>
            <person name="Edoardo P."/>
            <person name="Giuseppe L.R."/>
            <person name="Gasser R.B."/>
        </authorList>
    </citation>
    <scope>NUCLEOTIDE SEQUENCE [LARGE SCALE GENOMIC DNA]</scope>
    <source>
        <strain evidence="1">ISS10</strain>
    </source>
</reference>
<evidence type="ECO:0000313" key="1">
    <source>
        <dbReference type="EMBL" id="KRZ52286.1"/>
    </source>
</evidence>
<sequence>MFLSLHLRLIKSVSTDLSCLVSRSKTNVARIAVRNRRGRKLKLPYEELDMKIGGRVRCGCLHVYSRVGKLPGKRFFGISSSSESARQKGKLRERRLIPVYNLVEEADEHARGSGPLHKRQRFCR</sequence>
<dbReference type="Proteomes" id="UP000054721">
    <property type="component" value="Unassembled WGS sequence"/>
</dbReference>
<proteinExistence type="predicted"/>
<organism evidence="1 2">
    <name type="scientific">Trichinella nativa</name>
    <dbReference type="NCBI Taxonomy" id="6335"/>
    <lineage>
        <taxon>Eukaryota</taxon>
        <taxon>Metazoa</taxon>
        <taxon>Ecdysozoa</taxon>
        <taxon>Nematoda</taxon>
        <taxon>Enoplea</taxon>
        <taxon>Dorylaimia</taxon>
        <taxon>Trichinellida</taxon>
        <taxon>Trichinellidae</taxon>
        <taxon>Trichinella</taxon>
    </lineage>
</organism>
<dbReference type="AlphaFoldDB" id="A0A0V1KZN8"/>